<dbReference type="NCBIfam" id="TIGR00762">
    <property type="entry name" value="DegV"/>
    <property type="match status" value="1"/>
</dbReference>
<sequence length="279" mass="29849">MQKIITDSAANLFTPALNGIKHQSVALSLLGQHATFLDEAGFSQTAFAEFIAGQTGPIKTSCPNVDSYLAAMQGADEVYVFTISSALSGSYNAAQTAKQMLLEEDGDKKIAVFDTKAAGPTERMAAIKASQLIAAGLAFEEVVATVQAYIDRAKIFFGLQSVTNLANNGRINKTVAKLAQVLKINVLGWANEAGEIEQLCKARGAKKARHNLLALLEQHHFDGQHLVIDHADNLEGAKAFKDIVLAKYPTCQVEIGNCNALCSFYAEKGGLMIGCLVKE</sequence>
<dbReference type="EMBL" id="LUGO01000049">
    <property type="protein sequence ID" value="OXS40052.1"/>
    <property type="molecule type" value="Genomic_DNA"/>
</dbReference>
<dbReference type="RefSeq" id="WP_089144290.1">
    <property type="nucleotide sequence ID" value="NZ_LUGD01000049.1"/>
</dbReference>
<reference evidence="3 4" key="1">
    <citation type="submission" date="2016-03" db="EMBL/GenBank/DDBJ databases">
        <title>Sequencing of Lactobacillus Species from Commercial Turkeys.</title>
        <authorList>
            <person name="Johnson T.J."/>
            <person name="Youmans B.P."/>
            <person name="Case K.A."/>
        </authorList>
    </citation>
    <scope>NUCLEOTIDE SEQUENCE [LARGE SCALE GENOMIC DNA]</scope>
    <source>
        <strain evidence="3 4">UMNLA1</strain>
    </source>
</reference>
<evidence type="ECO:0000256" key="1">
    <source>
        <dbReference type="ARBA" id="ARBA00003238"/>
    </source>
</evidence>
<dbReference type="Gene3D" id="3.30.1180.10">
    <property type="match status" value="1"/>
</dbReference>
<dbReference type="PANTHER" id="PTHR33434">
    <property type="entry name" value="DEGV DOMAIN-CONTAINING PROTEIN DR_1986-RELATED"/>
    <property type="match status" value="1"/>
</dbReference>
<accession>A0A231QI97</accession>
<evidence type="ECO:0000256" key="2">
    <source>
        <dbReference type="ARBA" id="ARBA00023121"/>
    </source>
</evidence>
<dbReference type="GO" id="GO:0008289">
    <property type="term" value="F:lipid binding"/>
    <property type="evidence" value="ECO:0007669"/>
    <property type="project" value="UniProtKB-KW"/>
</dbReference>
<dbReference type="GO" id="GO:0008483">
    <property type="term" value="F:transaminase activity"/>
    <property type="evidence" value="ECO:0007669"/>
    <property type="project" value="UniProtKB-KW"/>
</dbReference>
<protein>
    <submittedName>
        <fullName evidence="3">Alanine aminotransferase</fullName>
    </submittedName>
</protein>
<gene>
    <name evidence="3" type="ORF">AYP69_05910</name>
</gene>
<keyword evidence="2" id="KW-0446">Lipid-binding</keyword>
<keyword evidence="3" id="KW-0808">Transferase</keyword>
<name>A0A231QI97_9LACO</name>
<comment type="caution">
    <text evidence="3">The sequence shown here is derived from an EMBL/GenBank/DDBJ whole genome shotgun (WGS) entry which is preliminary data.</text>
</comment>
<proteinExistence type="predicted"/>
<comment type="function">
    <text evidence="1">May bind long-chain fatty acids, such as palmitate, and may play a role in lipid transport or fatty acid metabolism.</text>
</comment>
<evidence type="ECO:0000313" key="4">
    <source>
        <dbReference type="Proteomes" id="UP000215261"/>
    </source>
</evidence>
<dbReference type="InterPro" id="IPR043168">
    <property type="entry name" value="DegV_C"/>
</dbReference>
<organism evidence="3 4">
    <name type="scientific">Ligilactobacillus agilis</name>
    <dbReference type="NCBI Taxonomy" id="1601"/>
    <lineage>
        <taxon>Bacteria</taxon>
        <taxon>Bacillati</taxon>
        <taxon>Bacillota</taxon>
        <taxon>Bacilli</taxon>
        <taxon>Lactobacillales</taxon>
        <taxon>Lactobacillaceae</taxon>
        <taxon>Ligilactobacillus</taxon>
    </lineage>
</organism>
<dbReference type="InterPro" id="IPR050270">
    <property type="entry name" value="DegV_domain_contain"/>
</dbReference>
<dbReference type="PROSITE" id="PS51482">
    <property type="entry name" value="DEGV"/>
    <property type="match status" value="1"/>
</dbReference>
<dbReference type="PANTHER" id="PTHR33434:SF2">
    <property type="entry name" value="FATTY ACID-BINDING PROTEIN TM_1468"/>
    <property type="match status" value="1"/>
</dbReference>
<dbReference type="Gene3D" id="3.40.50.10440">
    <property type="entry name" value="Dihydroxyacetone kinase, domain 1"/>
    <property type="match status" value="1"/>
</dbReference>
<dbReference type="Proteomes" id="UP000215261">
    <property type="component" value="Unassembled WGS sequence"/>
</dbReference>
<keyword evidence="3" id="KW-0032">Aminotransferase</keyword>
<dbReference type="Gene3D" id="2.20.28.50">
    <property type="entry name" value="degv family protein"/>
    <property type="match status" value="1"/>
</dbReference>
<dbReference type="Pfam" id="PF02645">
    <property type="entry name" value="DegV"/>
    <property type="match status" value="1"/>
</dbReference>
<evidence type="ECO:0000313" key="3">
    <source>
        <dbReference type="EMBL" id="OXS40052.1"/>
    </source>
</evidence>
<dbReference type="AlphaFoldDB" id="A0A231QI97"/>
<dbReference type="SUPFAM" id="SSF82549">
    <property type="entry name" value="DAK1/DegV-like"/>
    <property type="match status" value="1"/>
</dbReference>
<dbReference type="InterPro" id="IPR003797">
    <property type="entry name" value="DegV"/>
</dbReference>